<keyword evidence="3" id="KW-1185">Reference proteome</keyword>
<protein>
    <recommendedName>
        <fullName evidence="4">PH (Pleckstrin Homology) domain-containing protein</fullName>
    </recommendedName>
</protein>
<comment type="caution">
    <text evidence="2">The sequence shown here is derived from an EMBL/GenBank/DDBJ whole genome shotgun (WGS) entry which is preliminary data.</text>
</comment>
<dbReference type="EMBL" id="SODF01000001">
    <property type="protein sequence ID" value="TDW22842.1"/>
    <property type="molecule type" value="Genomic_DNA"/>
</dbReference>
<evidence type="ECO:0000313" key="2">
    <source>
        <dbReference type="EMBL" id="TDW22842.1"/>
    </source>
</evidence>
<reference evidence="2 3" key="1">
    <citation type="submission" date="2019-03" db="EMBL/GenBank/DDBJ databases">
        <title>Genomic Encyclopedia of Type Strains, Phase III (KMG-III): the genomes of soil and plant-associated and newly described type strains.</title>
        <authorList>
            <person name="Whitman W."/>
        </authorList>
    </citation>
    <scope>NUCLEOTIDE SEQUENCE [LARGE SCALE GENOMIC DNA]</scope>
    <source>
        <strain evidence="2 3">VKM Ac-2570</strain>
    </source>
</reference>
<feature type="transmembrane region" description="Helical" evidence="1">
    <location>
        <begin position="12"/>
        <end position="30"/>
    </location>
</feature>
<proteinExistence type="predicted"/>
<name>A0A4R7ZXU4_9ACTN</name>
<organism evidence="2 3">
    <name type="scientific">Kribbella kalugense</name>
    <dbReference type="NCBI Taxonomy" id="2512221"/>
    <lineage>
        <taxon>Bacteria</taxon>
        <taxon>Bacillati</taxon>
        <taxon>Actinomycetota</taxon>
        <taxon>Actinomycetes</taxon>
        <taxon>Propionibacteriales</taxon>
        <taxon>Kribbellaceae</taxon>
        <taxon>Kribbella</taxon>
    </lineage>
</organism>
<accession>A0A4R7ZXU4</accession>
<evidence type="ECO:0008006" key="4">
    <source>
        <dbReference type="Google" id="ProtNLM"/>
    </source>
</evidence>
<evidence type="ECO:0000256" key="1">
    <source>
        <dbReference type="SAM" id="Phobius"/>
    </source>
</evidence>
<sequence>MGELPEIRRWGAHRVVLIVLRLLVLAAVVVSLIEPMLWPAIPLSLVVLLGAMRYELRLTDDELVFRELIGSHRIPRVEIEFAKFDYKPLGVYLDIHRRNGQIDHLRFQPRMTSTELTGDPATPDSAAYQITRWAAQPGD</sequence>
<evidence type="ECO:0000313" key="3">
    <source>
        <dbReference type="Proteomes" id="UP000295447"/>
    </source>
</evidence>
<dbReference type="Proteomes" id="UP000295447">
    <property type="component" value="Unassembled WGS sequence"/>
</dbReference>
<keyword evidence="1" id="KW-1133">Transmembrane helix</keyword>
<dbReference type="RefSeq" id="WP_166678061.1">
    <property type="nucleotide sequence ID" value="NZ_SODF01000001.1"/>
</dbReference>
<keyword evidence="1" id="KW-0812">Transmembrane</keyword>
<gene>
    <name evidence="2" type="ORF">EV650_1688</name>
</gene>
<dbReference type="AlphaFoldDB" id="A0A4R7ZXU4"/>
<keyword evidence="1" id="KW-0472">Membrane</keyword>